<evidence type="ECO:0000313" key="2">
    <source>
        <dbReference type="EMBL" id="KZM25489.1"/>
    </source>
</evidence>
<accession>A0A163HV55</accession>
<organism evidence="2 3">
    <name type="scientific">Didymella rabiei</name>
    <name type="common">Chickpea ascochyta blight fungus</name>
    <name type="synonym">Mycosphaerella rabiei</name>
    <dbReference type="NCBI Taxonomy" id="5454"/>
    <lineage>
        <taxon>Eukaryota</taxon>
        <taxon>Fungi</taxon>
        <taxon>Dikarya</taxon>
        <taxon>Ascomycota</taxon>
        <taxon>Pezizomycotina</taxon>
        <taxon>Dothideomycetes</taxon>
        <taxon>Pleosporomycetidae</taxon>
        <taxon>Pleosporales</taxon>
        <taxon>Pleosporineae</taxon>
        <taxon>Didymellaceae</taxon>
        <taxon>Ascochyta</taxon>
    </lineage>
</organism>
<reference evidence="2 3" key="1">
    <citation type="journal article" date="2016" name="Sci. Rep.">
        <title>Draft genome sequencing and secretome analysis of fungal phytopathogen Ascochyta rabiei provides insight into the necrotrophic effector repertoire.</title>
        <authorList>
            <person name="Verma S."/>
            <person name="Gazara R.K."/>
            <person name="Nizam S."/>
            <person name="Parween S."/>
            <person name="Chattopadhyay D."/>
            <person name="Verma P.K."/>
        </authorList>
    </citation>
    <scope>NUCLEOTIDE SEQUENCE [LARGE SCALE GENOMIC DNA]</scope>
    <source>
        <strain evidence="2 3">ArDII</strain>
    </source>
</reference>
<protein>
    <submittedName>
        <fullName evidence="2">Uncharacterized protein</fullName>
    </submittedName>
</protein>
<evidence type="ECO:0000256" key="1">
    <source>
        <dbReference type="SAM" id="MobiDB-lite"/>
    </source>
</evidence>
<dbReference type="AlphaFoldDB" id="A0A163HV55"/>
<feature type="region of interest" description="Disordered" evidence="1">
    <location>
        <begin position="1"/>
        <end position="24"/>
    </location>
</feature>
<sequence>MEKLERAQLEQRRRKDESRQRSAMVHRAHKIEMELWSFEAMERHRGLRATFGVIVTSSTENYTGMLRSAFRNGPVARLGAPALLRSPCSFITSIIAVRINYMQI</sequence>
<dbReference type="Proteomes" id="UP000076837">
    <property type="component" value="Unassembled WGS sequence"/>
</dbReference>
<keyword evidence="3" id="KW-1185">Reference proteome</keyword>
<feature type="compositionally biased region" description="Basic and acidic residues" evidence="1">
    <location>
        <begin position="1"/>
        <end position="20"/>
    </location>
</feature>
<comment type="caution">
    <text evidence="2">The sequence shown here is derived from an EMBL/GenBank/DDBJ whole genome shotgun (WGS) entry which is preliminary data.</text>
</comment>
<proteinExistence type="predicted"/>
<name>A0A163HV55_DIDRA</name>
<gene>
    <name evidence="2" type="ORF">ST47_g3351</name>
</gene>
<dbReference type="EMBL" id="JYNV01000125">
    <property type="protein sequence ID" value="KZM25489.1"/>
    <property type="molecule type" value="Genomic_DNA"/>
</dbReference>
<evidence type="ECO:0000313" key="3">
    <source>
        <dbReference type="Proteomes" id="UP000076837"/>
    </source>
</evidence>